<feature type="repeat" description="WD" evidence="4">
    <location>
        <begin position="3656"/>
        <end position="3697"/>
    </location>
</feature>
<dbReference type="SUPFAM" id="SSF50729">
    <property type="entry name" value="PH domain-like"/>
    <property type="match status" value="1"/>
</dbReference>
<keyword evidence="3" id="KW-0862">Zinc</keyword>
<evidence type="ECO:0000313" key="9">
    <source>
        <dbReference type="EMBL" id="KAL3661442.1"/>
    </source>
</evidence>
<keyword evidence="3" id="KW-0863">Zinc-finger</keyword>
<dbReference type="SMART" id="SM01026">
    <property type="entry name" value="Beach"/>
    <property type="match status" value="1"/>
</dbReference>
<accession>A0ABD3F3Q5</accession>
<evidence type="ECO:0000256" key="5">
    <source>
        <dbReference type="SAM" id="MobiDB-lite"/>
    </source>
</evidence>
<dbReference type="Gene3D" id="2.30.29.30">
    <property type="entry name" value="Pleckstrin-homology domain (PH domain)/Phosphotyrosine-binding domain (PTB)"/>
    <property type="match status" value="1"/>
</dbReference>
<keyword evidence="1 4" id="KW-0853">WD repeat</keyword>
<dbReference type="SUPFAM" id="SSF50978">
    <property type="entry name" value="WD40 repeat-like"/>
    <property type="match status" value="1"/>
</dbReference>
<evidence type="ECO:0000256" key="3">
    <source>
        <dbReference type="PROSITE-ProRule" id="PRU00175"/>
    </source>
</evidence>
<dbReference type="InterPro" id="IPR023362">
    <property type="entry name" value="PH-BEACH_dom"/>
</dbReference>
<evidence type="ECO:0000256" key="4">
    <source>
        <dbReference type="PROSITE-ProRule" id="PRU00221"/>
    </source>
</evidence>
<proteinExistence type="predicted"/>
<feature type="region of interest" description="Disordered" evidence="5">
    <location>
        <begin position="2744"/>
        <end position="2780"/>
    </location>
</feature>
<dbReference type="InterPro" id="IPR013083">
    <property type="entry name" value="Znf_RING/FYVE/PHD"/>
</dbReference>
<evidence type="ECO:0000256" key="1">
    <source>
        <dbReference type="ARBA" id="ARBA00022574"/>
    </source>
</evidence>
<protein>
    <recommendedName>
        <fullName evidence="11">BEACH domain-containing protein</fullName>
    </recommendedName>
</protein>
<dbReference type="SUPFAM" id="SSF57850">
    <property type="entry name" value="RING/U-box"/>
    <property type="match status" value="1"/>
</dbReference>
<keyword evidence="2" id="KW-0677">Repeat</keyword>
<dbReference type="SMART" id="SM00320">
    <property type="entry name" value="WD40"/>
    <property type="match status" value="3"/>
</dbReference>
<dbReference type="SUPFAM" id="SSF81837">
    <property type="entry name" value="BEACH domain"/>
    <property type="match status" value="1"/>
</dbReference>
<dbReference type="PROSITE" id="PS50089">
    <property type="entry name" value="ZF_RING_2"/>
    <property type="match status" value="1"/>
</dbReference>
<dbReference type="InterPro" id="IPR036322">
    <property type="entry name" value="WD40_repeat_dom_sf"/>
</dbReference>
<dbReference type="CDD" id="cd06071">
    <property type="entry name" value="Beach"/>
    <property type="match status" value="1"/>
</dbReference>
<dbReference type="Gene3D" id="1.10.1540.10">
    <property type="entry name" value="BEACH domain"/>
    <property type="match status" value="1"/>
</dbReference>
<feature type="compositionally biased region" description="Basic residues" evidence="5">
    <location>
        <begin position="1"/>
        <end position="10"/>
    </location>
</feature>
<evidence type="ECO:0000256" key="2">
    <source>
        <dbReference type="ARBA" id="ARBA00022737"/>
    </source>
</evidence>
<name>A0ABD3F3Q5_9STRA</name>
<reference evidence="9 10" key="1">
    <citation type="submission" date="2024-09" db="EMBL/GenBank/DDBJ databases">
        <title>Genome sequencing and assembly of Phytophthora oleae, isolate VK10A, causative agent of rot of olive drupes.</title>
        <authorList>
            <person name="Conti Taguali S."/>
            <person name="Riolo M."/>
            <person name="La Spada F."/>
            <person name="Cacciola S.O."/>
            <person name="Dionisio G."/>
        </authorList>
    </citation>
    <scope>NUCLEOTIDE SEQUENCE [LARGE SCALE GENOMIC DNA]</scope>
    <source>
        <strain evidence="9 10">VK10A</strain>
    </source>
</reference>
<keyword evidence="10" id="KW-1185">Reference proteome</keyword>
<dbReference type="Gene3D" id="2.130.10.10">
    <property type="entry name" value="YVTN repeat-like/Quinoprotein amine dehydrogenase"/>
    <property type="match status" value="2"/>
</dbReference>
<feature type="domain" description="BEACH-type PH" evidence="8">
    <location>
        <begin position="2888"/>
        <end position="3038"/>
    </location>
</feature>
<dbReference type="Gene3D" id="3.30.40.10">
    <property type="entry name" value="Zinc/RING finger domain, C3HC4 (zinc finger)"/>
    <property type="match status" value="1"/>
</dbReference>
<dbReference type="InterPro" id="IPR011993">
    <property type="entry name" value="PH-like_dom_sf"/>
</dbReference>
<feature type="compositionally biased region" description="Low complexity" evidence="5">
    <location>
        <begin position="11"/>
        <end position="45"/>
    </location>
</feature>
<dbReference type="PROSITE" id="PS50082">
    <property type="entry name" value="WD_REPEATS_2"/>
    <property type="match status" value="2"/>
</dbReference>
<dbReference type="InterPro" id="IPR015943">
    <property type="entry name" value="WD40/YVTN_repeat-like_dom_sf"/>
</dbReference>
<dbReference type="GO" id="GO:0008270">
    <property type="term" value="F:zinc ion binding"/>
    <property type="evidence" value="ECO:0007669"/>
    <property type="project" value="UniProtKB-KW"/>
</dbReference>
<dbReference type="PANTHER" id="PTHR46108:SF4">
    <property type="entry name" value="BLUE CHEESE"/>
    <property type="match status" value="1"/>
</dbReference>
<comment type="caution">
    <text evidence="9">The sequence shown here is derived from an EMBL/GenBank/DDBJ whole genome shotgun (WGS) entry which is preliminary data.</text>
</comment>
<evidence type="ECO:0000259" key="8">
    <source>
        <dbReference type="PROSITE" id="PS51783"/>
    </source>
</evidence>
<evidence type="ECO:0000313" key="10">
    <source>
        <dbReference type="Proteomes" id="UP001632037"/>
    </source>
</evidence>
<dbReference type="EMBL" id="JBIMZQ010000036">
    <property type="protein sequence ID" value="KAL3661442.1"/>
    <property type="molecule type" value="Genomic_DNA"/>
</dbReference>
<dbReference type="InterPro" id="IPR001841">
    <property type="entry name" value="Znf_RING"/>
</dbReference>
<dbReference type="InterPro" id="IPR036372">
    <property type="entry name" value="BEACH_dom_sf"/>
</dbReference>
<dbReference type="Gene3D" id="2.60.120.200">
    <property type="match status" value="1"/>
</dbReference>
<feature type="domain" description="RING-type" evidence="6">
    <location>
        <begin position="1195"/>
        <end position="1233"/>
    </location>
</feature>
<gene>
    <name evidence="9" type="ORF">V7S43_013645</name>
</gene>
<evidence type="ECO:0008006" key="11">
    <source>
        <dbReference type="Google" id="ProtNLM"/>
    </source>
</evidence>
<dbReference type="Pfam" id="PF00400">
    <property type="entry name" value="WD40"/>
    <property type="match status" value="1"/>
</dbReference>
<dbReference type="PANTHER" id="PTHR46108">
    <property type="entry name" value="BLUE CHEESE"/>
    <property type="match status" value="1"/>
</dbReference>
<sequence>MKRIFHRRTRSPSASSSSDSPTRTPTAASSPRRAASASAKTLAAKNGPELTEKRASIGSEALRAKVVAFATAVLSQDQQQALDYLYDVIVIDAQTSVRSENNRKLLNERDTNTLVSVSAQRLRSCFNRSLELFNAGRLDGKADVKFLVATETEERRQVLQLLHLLKTLLVAGDNAQALLLVGERIPSTFVKVVKALSDGGSARDAQELVGMMLDVLALLATSPEVVQELSESSTLHRIFHLVFAEEELQMAALKVVEALVQCLQPSRWKSMVKQLYEDRYLLDLVDRASGADMLAKVVLITALVLKRESAAGFSDLHKQVHAGRQRHNILNSMMQLFESRQRAICAGELTATSLEALRQHDQDLADAVAELCMSGSEAPPPRSNIYQHKAFKLVLDSATPGAGQSLFNPEAFGLLSDILAYLHRATKAEREQLNDTPVCDELVNDIERLECRYLEKLCHIIVSNRFDYEFVSKTNLIARTIEQLDDYSEMAQHTILSVLSGIAIEAKVIPYAELTSINAFIRKDTFQQHSIHALLAFIANLLRFDEVYHEVLRSVGLLSTVVGLFLGQTNAVCSEAGSTQIRVEYPTSAARAGGSSASMSDRGSADEKSIVSLLALHCHQRARRRSLCRDATSRADYLVLIDIMKLLADGASHSTKGEQYFERTLCGLPMLESVCTLIGNANFQMEGLALWVSIVRLSLALQQESTVLHNVVNSLLQAVRYVTLAVYLPDDGDVALAFPGSVTVLQGAIVFIESLLHPKSASTPATNWYGDHSVCPEEPMRNRVFAALVDCDVILSLLGVLCSVAKKWELNCAPESSANAAASYSAMMLTLQSIYYVVATNSDAEQCFCSLISFGEFGDLICNLMGNFIKSRPASPEANDIRGVASLVQSCVWYCVGFSVDDYDSTCFHESFPSMGTQKKEECCSPTLRYPQLFAVAIQLLALYAEEIDSNATHQLLNTFLRISTCPDNSHCLATSNVLEVLFRSLTAGYRNSKDLRRGRKGNLSQALLWKSNAFHETVVSIVENVARAGVSQTAADYWIKLLLCLCRERSRGSKKSSKVGRSSRSCSITAPPVASHVPVGSTAEVPKTPVTVLMRLLVQLTAATFERTKGAPTIEFDVTKDGYGCLQIPDINARSTSPIEPAAATPSLAAFSHSSKVWPPPDGYSVMVWLRVESFERKEEREKLYRECFLSNTCIHCRGKIQDEYVLKCSHRACRGCIEALLNSGGECVVCNPPMFYLFRFRSGDGKSVSEAFLKGGKLYMRTSSNRASVYQFTHTPIRTQQWYHVVFTHARQRFQSSMVSCYLNGILQENVKISYPSSITGSQPLSGLLGIPSQARRLSSSKWILGPFYLLDLPVSPPVVNAVFSAGPSYDRLFCGATGNNEIGVTFDHLSIPNMVMLDSFMWDPVRSLIDSVDVERGGHNKLLRRSLSLASAASSTAAAIVQDIKSSANVFARIPSAAPLIHVPIPSDRIVVTYSARNGVAKELSMIPCSKLDGRPSGHLMGGTALCEAVTMANVMFDICCSGCQIAYGLLAEAATGEEVELALDLLRLCMQSNPRNLAAMESDQGYGVVNYILHEKAQLLSVKCLQTLFRIVGVDFNVEGQTDTTHISRDSAIRNVQALQYFILDYSLWQKAPGTDTAKLLFSTLYSCLAADDEAIRERNRSQLQSMSFTRQLLYVLMDPTVTNELLQVVVDVILVCLTSPSRDTIVESNFSDVTSFLAATLSPRFGQCRGEMVEEEIAVNEVLDIDDVVGGDERSDRGVEFVKKHSLASPTGRLCLSPRAFQAMEKDTWDVQHEPEVPEAKIGPVKVVNARLIFRQAKLQELLLDALVKAVQKLDVKENRDYGEDPDSLTLDIGSTGSKAVIPSSNSSGTGAARMQLPTSSRLTSFRKYLGMRWIEYFLFPGDETEFSIGITPSTVIAALRLLCTLLGNSRYESVFKKEGYYRLLAQGLPCNHTIFRRVAVDQNEVRFPFQKMWYALFGGLLGAPVDGVPTEIRLEVEYLSKDFEVNIQRDRVVNSSFLNVIMVLLRRHFNDPVAMMSTVGDLSTQDHSVTQTNEIGGEKKPGYKETFSSVFYPAGEQADICQVEVLDFLHHIFENMPSLHTLVVSGNEKMRQEFMEELTRLICAAARAYLVEKYPHSLDHVTKVLADKQVLLTDYNTAVGRVEQAEEAAAADPSGSDPFLHNSVAAGGLRLLISLLMKLLLDAPNGNDCIEEYINGTANAAVVLPPLHSGLLLRFQSLVVMGLLDHIRAKFEDGEILAKHKNFGSSLREFLKFAVGKMHSWQRPQHGDGCPAAFACCGRAHFIGGPSRLLEMVLFVLAETNLGLNGATSSTSTPHSSFGEMLSDRLSKGKKRKPFRQLMGRNTRSAELENLLSELYTALNAVILHVLHGRGAEVGDEELEAMLQQIHIHREIVFDSQNNQNKVFLGCLCRYLLQLLGDSSLRPLQEAAAHLWIDLVLFQRTFVDELLTVEIRKSGAPPYSVNLMKNGFDELLECAALSDAQEEGRLVQSSSFAKFSKWLEVVGPPLKELENNLDRIFIKSTMEAKENVHDVWTTYHKKAAHRKSKYEKQFDARYGWFVSMENQYVESLLRSQQCEFRRQLKWQQDRVDRQKFVARQWGRLQLDFRRNVLGTSKDRDKEKQPSISGNQFLLRQVASRSRYEVGSSSRQPNSWRLDFTEGPYRMRKRLSRIIRPLESPRHFREQQSSPPRLCEAHDQLKGRLSRNSSRHKLHRRYSGSDITFQKPRDTGPRATDEHHFAGTRKRSDESVIGNTHRPATRKFLATSASSSAVLSSRERLRKGSFEALFTKYLKNERHPTWRESFRFNRLSARQESITEHEDTVDDEETEGTIHGVESSAISESAVTTGSMMSEERVDEKLRPLLMPGDEITEIYDCLRIDGVDSCPGVFLLCNDHVYIVDNYQRQIQQSVSPANDIENQQNSHIRVKEVPQDSSTLLERRLSWRLQESPHHSQPVSRSRDSHQCRFWPYEDITELHKRRYQLRHVALEIFANDGRNYLVTLESLEQRELVFHALLSKCPNVQGAASGLDGVSGGGDLYSQLRKLLRNSMTERWVQGDISNFAYLMHLNTLAGRSYNDLTQYPVFPWVLADYDSEILDLSDPSVYRDLTKPMGALQREEEFRARYDGLVESLGTVDDDGADHPLNSRPFHYGTHYSSAAITLHYLMRLEPFTSHFRRLHGGKFDHADRLFTSIVGAWKSAAGFEGAQNGTQDVKELIPEFFYLPEFLENVNERAFGTSQTGVVVDDVGLPLWANGSPTEFVRLNRAALEGPYVSANLHNWIDLIFGSKQQGSAAVEACNVFYHLTYEGSVDLDAIMDASTKRAILDQITEFGQTPSQLFRTPHPARAVSASASGNVSSNSSFFGGSLGGVSSGEHGGSSGRVATSPVTSRAALASSFLEGGEIITRMQTMLSSGPVLSGTFVGATETTPSPVLENSALLQQDPRRHVPVNPLLAFYRRGQQNSNSSGNTSIQHIAWTSGGVGREEKVVAVGSKCLLIPPRNNEYLAWGFQDRSVKVISAGPIEIGGHGSESKVIACLELDVEIDVAAITTDGRIVITSCPGLPVMRMWRFNSSRRSLAASLAASSSASATSSSAAAVASSLAAASTLSAPHRRRTYTAMPSSTRSLTLMGSIATPTHQQRITALQASRAYSVLVSGCAGGVAVLWDLNRRRFIRQLPPISGPSGKLHDITAICINEVTGDIVVAADSTFGVYNINGVLRVRLNDSVVVFQDPSALSPVSITSLAVNRGEACEWGAEKHVVTGHADGTLCVWAYSQAGSSERSKRKDEWVIELQGRHKVTSSSAITAVCVTPDKRKLFTGTQDGQLSVWAASVSNSSPTGRQSSVPR</sequence>
<dbReference type="Proteomes" id="UP001632037">
    <property type="component" value="Unassembled WGS sequence"/>
</dbReference>
<feature type="region of interest" description="Disordered" evidence="5">
    <location>
        <begin position="1"/>
        <end position="51"/>
    </location>
</feature>
<dbReference type="PROSITE" id="PS51783">
    <property type="entry name" value="PH_BEACH"/>
    <property type="match status" value="1"/>
</dbReference>
<keyword evidence="3" id="KW-0479">Metal-binding</keyword>
<dbReference type="InterPro" id="IPR051944">
    <property type="entry name" value="BEACH_domain_protein"/>
</dbReference>
<dbReference type="InterPro" id="IPR001680">
    <property type="entry name" value="WD40_rpt"/>
</dbReference>
<dbReference type="CDD" id="cd01201">
    <property type="entry name" value="PH_BEACH"/>
    <property type="match status" value="1"/>
</dbReference>
<feature type="compositionally biased region" description="Basic and acidic residues" evidence="5">
    <location>
        <begin position="2748"/>
        <end position="2771"/>
    </location>
</feature>
<feature type="repeat" description="WD" evidence="4">
    <location>
        <begin position="3819"/>
        <end position="3850"/>
    </location>
</feature>
<evidence type="ECO:0000259" key="6">
    <source>
        <dbReference type="PROSITE" id="PS50089"/>
    </source>
</evidence>
<dbReference type="Pfam" id="PF02138">
    <property type="entry name" value="Beach"/>
    <property type="match status" value="1"/>
</dbReference>
<feature type="domain" description="BEACH" evidence="7">
    <location>
        <begin position="3061"/>
        <end position="3368"/>
    </location>
</feature>
<dbReference type="FunFam" id="1.10.1540.10:FF:000001">
    <property type="entry name" value="neurobeachin isoform X1"/>
    <property type="match status" value="1"/>
</dbReference>
<dbReference type="InterPro" id="IPR013320">
    <property type="entry name" value="ConA-like_dom_sf"/>
</dbReference>
<evidence type="ECO:0000259" key="7">
    <source>
        <dbReference type="PROSITE" id="PS50197"/>
    </source>
</evidence>
<dbReference type="PROSITE" id="PS50197">
    <property type="entry name" value="BEACH"/>
    <property type="match status" value="1"/>
</dbReference>
<organism evidence="9 10">
    <name type="scientific">Phytophthora oleae</name>
    <dbReference type="NCBI Taxonomy" id="2107226"/>
    <lineage>
        <taxon>Eukaryota</taxon>
        <taxon>Sar</taxon>
        <taxon>Stramenopiles</taxon>
        <taxon>Oomycota</taxon>
        <taxon>Peronosporomycetes</taxon>
        <taxon>Peronosporales</taxon>
        <taxon>Peronosporaceae</taxon>
        <taxon>Phytophthora</taxon>
    </lineage>
</organism>
<dbReference type="Pfam" id="PF14844">
    <property type="entry name" value="PH_BEACH"/>
    <property type="match status" value="1"/>
</dbReference>
<dbReference type="SUPFAM" id="SSF49899">
    <property type="entry name" value="Concanavalin A-like lectins/glucanases"/>
    <property type="match status" value="1"/>
</dbReference>
<dbReference type="InterPro" id="IPR000409">
    <property type="entry name" value="BEACH_dom"/>
</dbReference>